<protein>
    <recommendedName>
        <fullName evidence="2">DUF8201 domain-containing protein</fullName>
    </recommendedName>
</protein>
<evidence type="ECO:0000256" key="1">
    <source>
        <dbReference type="SAM" id="Phobius"/>
    </source>
</evidence>
<dbReference type="Pfam" id="PF26626">
    <property type="entry name" value="DUF8201"/>
    <property type="match status" value="1"/>
</dbReference>
<organism evidence="3 4">
    <name type="scientific">Zwartia hollandica</name>
    <dbReference type="NCBI Taxonomy" id="324606"/>
    <lineage>
        <taxon>Bacteria</taxon>
        <taxon>Pseudomonadati</taxon>
        <taxon>Pseudomonadota</taxon>
        <taxon>Betaproteobacteria</taxon>
        <taxon>Burkholderiales</taxon>
        <taxon>Alcaligenaceae</taxon>
        <taxon>Zwartia</taxon>
    </lineage>
</organism>
<keyword evidence="1" id="KW-0472">Membrane</keyword>
<keyword evidence="1" id="KW-0812">Transmembrane</keyword>
<dbReference type="InterPro" id="IPR058514">
    <property type="entry name" value="DUF8201"/>
</dbReference>
<evidence type="ECO:0000313" key="4">
    <source>
        <dbReference type="Proteomes" id="UP000739565"/>
    </source>
</evidence>
<dbReference type="AlphaFoldDB" id="A0A953N718"/>
<evidence type="ECO:0000313" key="3">
    <source>
        <dbReference type="EMBL" id="MBZ1350102.1"/>
    </source>
</evidence>
<keyword evidence="1" id="KW-1133">Transmembrane helix</keyword>
<dbReference type="Proteomes" id="UP000739565">
    <property type="component" value="Unassembled WGS sequence"/>
</dbReference>
<proteinExistence type="predicted"/>
<dbReference type="InterPro" id="IPR058065">
    <property type="entry name" value="LIC_10190-like"/>
</dbReference>
<feature type="transmembrane region" description="Helical" evidence="1">
    <location>
        <begin position="84"/>
        <end position="105"/>
    </location>
</feature>
<keyword evidence="4" id="KW-1185">Reference proteome</keyword>
<feature type="transmembrane region" description="Helical" evidence="1">
    <location>
        <begin position="270"/>
        <end position="292"/>
    </location>
</feature>
<feature type="transmembrane region" description="Helical" evidence="1">
    <location>
        <begin position="323"/>
        <end position="340"/>
    </location>
</feature>
<feature type="domain" description="DUF8201" evidence="2">
    <location>
        <begin position="4"/>
        <end position="327"/>
    </location>
</feature>
<feature type="transmembrane region" description="Helical" evidence="1">
    <location>
        <begin position="141"/>
        <end position="173"/>
    </location>
</feature>
<name>A0A953N718_9BURK</name>
<dbReference type="EMBL" id="JAHXRI010000006">
    <property type="protein sequence ID" value="MBZ1350102.1"/>
    <property type="molecule type" value="Genomic_DNA"/>
</dbReference>
<accession>A0A953N718</accession>
<dbReference type="NCBIfam" id="NF047510">
    <property type="entry name" value="LIC_10190_fam"/>
    <property type="match status" value="1"/>
</dbReference>
<sequence length="483" mass="53703">MGSPNNVDSGLYHFQTIRWLNEHPLIFGLANVHWRFAFNQSYFGFLALLNLYPFWGKGYAAGGIFLLTLSMCTLIEVGARQTKLWRWTVGGVLFVYFGYVAGTLSSPAPDIAIGLVEIAIALLLMRIALSGPGTEQTDRDFLVVAVLCFTAVTIKLSGVAFSAISIFCGLIYLKFKLHTGASVLLRLAALIMFATVVHSIRSYILSGTIMFPSTALALVDKEWSLQLSQILFEKDLILSFARRPDILNPAIVLGNWEWFPEWFARMAVDVISIFVVSFFAMVVSIAGSIFIAQKKEVKRLNVLYLPLVGSVTFWFLTAPDIRFLGAVLPLFLATGLWLAIRQIQLTQFGQKLESYTLPKGSEVALACGLLVLSTKLMGIRAISLEGWQPIPQVHAELRRTDSGFYIFVPGGGGFCWDHPLPCAPIFHPNLRFKDAPWTIVGTDLEIERKYFTTKTNPDPTKNQIYRFVPNSDSQAPANDPVSK</sequence>
<gene>
    <name evidence="3" type="ORF">KZZ10_05545</name>
</gene>
<feature type="transmembrane region" description="Helical" evidence="1">
    <location>
        <begin position="111"/>
        <end position="129"/>
    </location>
</feature>
<feature type="transmembrane region" description="Helical" evidence="1">
    <location>
        <begin position="58"/>
        <end position="77"/>
    </location>
</feature>
<feature type="transmembrane region" description="Helical" evidence="1">
    <location>
        <begin position="179"/>
        <end position="196"/>
    </location>
</feature>
<comment type="caution">
    <text evidence="3">The sequence shown here is derived from an EMBL/GenBank/DDBJ whole genome shotgun (WGS) entry which is preliminary data.</text>
</comment>
<reference evidence="3" key="1">
    <citation type="submission" date="2021-07" db="EMBL/GenBank/DDBJ databases">
        <title>New genus and species of the family Alcaligenaceae.</title>
        <authorList>
            <person name="Hahn M.W."/>
        </authorList>
    </citation>
    <scope>NUCLEOTIDE SEQUENCE</scope>
    <source>
        <strain evidence="3">LF4-65</strain>
    </source>
</reference>
<evidence type="ECO:0000259" key="2">
    <source>
        <dbReference type="Pfam" id="PF26626"/>
    </source>
</evidence>